<evidence type="ECO:0000313" key="2">
    <source>
        <dbReference type="EMBL" id="PSR55066.1"/>
    </source>
</evidence>
<comment type="caution">
    <text evidence="2">The sequence shown here is derived from an EMBL/GenBank/DDBJ whole genome shotgun (WGS) entry which is preliminary data.</text>
</comment>
<evidence type="ECO:0000256" key="1">
    <source>
        <dbReference type="SAM" id="MobiDB-lite"/>
    </source>
</evidence>
<dbReference type="Proteomes" id="UP000240357">
    <property type="component" value="Unassembled WGS sequence"/>
</dbReference>
<dbReference type="AlphaFoldDB" id="A0A2T2YHR9"/>
<evidence type="ECO:0000313" key="3">
    <source>
        <dbReference type="Proteomes" id="UP000240357"/>
    </source>
</evidence>
<keyword evidence="3" id="KW-1185">Reference proteome</keyword>
<sequence length="440" mass="47757">MTFEEDLTKRHIDITAFAVGDPERYAAWRLLYEQVHPNTFYTSVKMVINEVRRQFWLQEVPKPTAASAPTTAKPVVRRATGTVPSTASAIPDEPSPSVNRTPEPAPRTRPIIRRPAVTETAVPEEKEPVPEKPAPTNTEATSPEAPNPGRARPVFRRPAAETTGNTSAESEIKSETKPEIAPEVTSPSTDGAKPPRPRPVFRKPGSPDEKATEAGIVNEFPDGNSATSLPEHSNPNPTEGPKPARPRPVFKRPAPVNSIETEKAAATPESPVSTNIPAEIQTKLTEEKSVETSPETPKPPRPRPVFKRPAPTNVTETPETKAVETKTEVNPEPTSTPEAPKFPRPRPVMKRPLPPAEPTVTESSIANVTNVQSSGPEIQNLENSKQEALLNEPSAATTTPLSESSEVPVAPKTPRPRPIFKRPTQSDSPENTTNNNSGKE</sequence>
<feature type="compositionally biased region" description="Polar residues" evidence="1">
    <location>
        <begin position="224"/>
        <end position="237"/>
    </location>
</feature>
<organism evidence="2 3">
    <name type="scientific">Adhaeribacter arboris</name>
    <dbReference type="NCBI Taxonomy" id="2072846"/>
    <lineage>
        <taxon>Bacteria</taxon>
        <taxon>Pseudomonadati</taxon>
        <taxon>Bacteroidota</taxon>
        <taxon>Cytophagia</taxon>
        <taxon>Cytophagales</taxon>
        <taxon>Hymenobacteraceae</taxon>
        <taxon>Adhaeribacter</taxon>
    </lineage>
</organism>
<dbReference type="RefSeq" id="WP_106931244.1">
    <property type="nucleotide sequence ID" value="NZ_PYFT01000001.1"/>
</dbReference>
<accession>A0A2T2YHR9</accession>
<feature type="compositionally biased region" description="Basic and acidic residues" evidence="1">
    <location>
        <begin position="170"/>
        <end position="180"/>
    </location>
</feature>
<proteinExistence type="predicted"/>
<feature type="compositionally biased region" description="Polar residues" evidence="1">
    <location>
        <begin position="394"/>
        <end position="405"/>
    </location>
</feature>
<feature type="region of interest" description="Disordered" evidence="1">
    <location>
        <begin position="63"/>
        <end position="440"/>
    </location>
</feature>
<feature type="compositionally biased region" description="Low complexity" evidence="1">
    <location>
        <begin position="63"/>
        <end position="74"/>
    </location>
</feature>
<name>A0A2T2YHR9_9BACT</name>
<reference evidence="2 3" key="1">
    <citation type="submission" date="2018-03" db="EMBL/GenBank/DDBJ databases">
        <title>Adhaeribacter sp. HMF7605 Genome sequencing and assembly.</title>
        <authorList>
            <person name="Kang H."/>
            <person name="Kang J."/>
            <person name="Cha I."/>
            <person name="Kim H."/>
            <person name="Joh K."/>
        </authorList>
    </citation>
    <scope>NUCLEOTIDE SEQUENCE [LARGE SCALE GENOMIC DNA]</scope>
    <source>
        <strain evidence="2 3">HMF7605</strain>
    </source>
</reference>
<dbReference type="EMBL" id="PYFT01000001">
    <property type="protein sequence ID" value="PSR55066.1"/>
    <property type="molecule type" value="Genomic_DNA"/>
</dbReference>
<dbReference type="OrthoDB" id="853871at2"/>
<feature type="compositionally biased region" description="Polar residues" evidence="1">
    <location>
        <begin position="360"/>
        <end position="383"/>
    </location>
</feature>
<feature type="compositionally biased region" description="Basic and acidic residues" evidence="1">
    <location>
        <begin position="318"/>
        <end position="329"/>
    </location>
</feature>
<protein>
    <submittedName>
        <fullName evidence="2">Uncharacterized protein</fullName>
    </submittedName>
</protein>
<gene>
    <name evidence="2" type="ORF">AHMF7605_16930</name>
</gene>
<feature type="compositionally biased region" description="Polar residues" evidence="1">
    <location>
        <begin position="423"/>
        <end position="440"/>
    </location>
</feature>